<reference evidence="1" key="1">
    <citation type="journal article" date="2019" name="bioRxiv">
        <title>The Genome of the Zebra Mussel, Dreissena polymorpha: A Resource for Invasive Species Research.</title>
        <authorList>
            <person name="McCartney M.A."/>
            <person name="Auch B."/>
            <person name="Kono T."/>
            <person name="Mallez S."/>
            <person name="Zhang Y."/>
            <person name="Obille A."/>
            <person name="Becker A."/>
            <person name="Abrahante J.E."/>
            <person name="Garbe J."/>
            <person name="Badalamenti J.P."/>
            <person name="Herman A."/>
            <person name="Mangelson H."/>
            <person name="Liachko I."/>
            <person name="Sullivan S."/>
            <person name="Sone E.D."/>
            <person name="Koren S."/>
            <person name="Silverstein K.A.T."/>
            <person name="Beckman K.B."/>
            <person name="Gohl D.M."/>
        </authorList>
    </citation>
    <scope>NUCLEOTIDE SEQUENCE</scope>
    <source>
        <strain evidence="1">Duluth1</strain>
        <tissue evidence="1">Whole animal</tissue>
    </source>
</reference>
<dbReference type="AlphaFoldDB" id="A0A9D4JCI5"/>
<reference evidence="1" key="2">
    <citation type="submission" date="2020-11" db="EMBL/GenBank/DDBJ databases">
        <authorList>
            <person name="McCartney M.A."/>
            <person name="Auch B."/>
            <person name="Kono T."/>
            <person name="Mallez S."/>
            <person name="Becker A."/>
            <person name="Gohl D.M."/>
            <person name="Silverstein K.A.T."/>
            <person name="Koren S."/>
            <person name="Bechman K.B."/>
            <person name="Herman A."/>
            <person name="Abrahante J.E."/>
            <person name="Garbe J."/>
        </authorList>
    </citation>
    <scope>NUCLEOTIDE SEQUENCE</scope>
    <source>
        <strain evidence="1">Duluth1</strain>
        <tissue evidence="1">Whole animal</tissue>
    </source>
</reference>
<keyword evidence="2" id="KW-1185">Reference proteome</keyword>
<evidence type="ECO:0000313" key="2">
    <source>
        <dbReference type="Proteomes" id="UP000828390"/>
    </source>
</evidence>
<accession>A0A9D4JCI5</accession>
<protein>
    <submittedName>
        <fullName evidence="1">Uncharacterized protein</fullName>
    </submittedName>
</protein>
<name>A0A9D4JCI5_DREPO</name>
<comment type="caution">
    <text evidence="1">The sequence shown here is derived from an EMBL/GenBank/DDBJ whole genome shotgun (WGS) entry which is preliminary data.</text>
</comment>
<proteinExistence type="predicted"/>
<evidence type="ECO:0000313" key="1">
    <source>
        <dbReference type="EMBL" id="KAH3806780.1"/>
    </source>
</evidence>
<organism evidence="1 2">
    <name type="scientific">Dreissena polymorpha</name>
    <name type="common">Zebra mussel</name>
    <name type="synonym">Mytilus polymorpha</name>
    <dbReference type="NCBI Taxonomy" id="45954"/>
    <lineage>
        <taxon>Eukaryota</taxon>
        <taxon>Metazoa</taxon>
        <taxon>Spiralia</taxon>
        <taxon>Lophotrochozoa</taxon>
        <taxon>Mollusca</taxon>
        <taxon>Bivalvia</taxon>
        <taxon>Autobranchia</taxon>
        <taxon>Heteroconchia</taxon>
        <taxon>Euheterodonta</taxon>
        <taxon>Imparidentia</taxon>
        <taxon>Neoheterodontei</taxon>
        <taxon>Myida</taxon>
        <taxon>Dreissenoidea</taxon>
        <taxon>Dreissenidae</taxon>
        <taxon>Dreissena</taxon>
    </lineage>
</organism>
<sequence length="62" mass="6952">MALEKDDGLLHCVLPVCKTENINQFNQRFIRNAKETLAGKTIYDPRSEKTGLEACTLSVVLD</sequence>
<dbReference type="Proteomes" id="UP000828390">
    <property type="component" value="Unassembled WGS sequence"/>
</dbReference>
<dbReference type="EMBL" id="JAIWYP010000006">
    <property type="protein sequence ID" value="KAH3806780.1"/>
    <property type="molecule type" value="Genomic_DNA"/>
</dbReference>
<gene>
    <name evidence="1" type="ORF">DPMN_135107</name>
</gene>